<protein>
    <submittedName>
        <fullName evidence="5">GntR family transcriptional regulator</fullName>
    </submittedName>
</protein>
<gene>
    <name evidence="5" type="ORF">EV671_102819</name>
</gene>
<evidence type="ECO:0000256" key="2">
    <source>
        <dbReference type="ARBA" id="ARBA00023125"/>
    </source>
</evidence>
<dbReference type="CDD" id="cd07377">
    <property type="entry name" value="WHTH_GntR"/>
    <property type="match status" value="1"/>
</dbReference>
<dbReference type="Pfam" id="PF00392">
    <property type="entry name" value="GntR"/>
    <property type="match status" value="1"/>
</dbReference>
<evidence type="ECO:0000313" key="6">
    <source>
        <dbReference type="Proteomes" id="UP000295110"/>
    </source>
</evidence>
<name>A0A4R3UKA5_ROSSA</name>
<proteinExistence type="predicted"/>
<evidence type="ECO:0000259" key="4">
    <source>
        <dbReference type="PROSITE" id="PS50949"/>
    </source>
</evidence>
<dbReference type="RefSeq" id="WP_132574774.1">
    <property type="nucleotide sequence ID" value="NZ_CBCSGL010000027.1"/>
</dbReference>
<dbReference type="PANTHER" id="PTHR38445">
    <property type="entry name" value="HTH-TYPE TRANSCRIPTIONAL REPRESSOR YTRA"/>
    <property type="match status" value="1"/>
</dbReference>
<dbReference type="OrthoDB" id="5296437at2"/>
<dbReference type="Proteomes" id="UP000295110">
    <property type="component" value="Unassembled WGS sequence"/>
</dbReference>
<dbReference type="SUPFAM" id="SSF46785">
    <property type="entry name" value="Winged helix' DNA-binding domain"/>
    <property type="match status" value="1"/>
</dbReference>
<dbReference type="InterPro" id="IPR000524">
    <property type="entry name" value="Tscrpt_reg_HTH_GntR"/>
</dbReference>
<dbReference type="InterPro" id="IPR036388">
    <property type="entry name" value="WH-like_DNA-bd_sf"/>
</dbReference>
<dbReference type="Gene3D" id="1.10.10.10">
    <property type="entry name" value="Winged helix-like DNA-binding domain superfamily/Winged helix DNA-binding domain"/>
    <property type="match status" value="1"/>
</dbReference>
<dbReference type="InterPro" id="IPR036390">
    <property type="entry name" value="WH_DNA-bd_sf"/>
</dbReference>
<evidence type="ECO:0000256" key="1">
    <source>
        <dbReference type="ARBA" id="ARBA00023015"/>
    </source>
</evidence>
<keyword evidence="1" id="KW-0805">Transcription regulation</keyword>
<dbReference type="AlphaFoldDB" id="A0A4R3UKA5"/>
<organism evidence="5 6">
    <name type="scientific">Roseateles saccharophilus</name>
    <name type="common">Pseudomonas saccharophila</name>
    <dbReference type="NCBI Taxonomy" id="304"/>
    <lineage>
        <taxon>Bacteria</taxon>
        <taxon>Pseudomonadati</taxon>
        <taxon>Pseudomonadota</taxon>
        <taxon>Betaproteobacteria</taxon>
        <taxon>Burkholderiales</taxon>
        <taxon>Sphaerotilaceae</taxon>
        <taxon>Roseateles</taxon>
    </lineage>
</organism>
<dbReference type="SMART" id="SM00345">
    <property type="entry name" value="HTH_GNTR"/>
    <property type="match status" value="1"/>
</dbReference>
<dbReference type="PROSITE" id="PS50949">
    <property type="entry name" value="HTH_GNTR"/>
    <property type="match status" value="1"/>
</dbReference>
<keyword evidence="3" id="KW-0804">Transcription</keyword>
<evidence type="ECO:0000256" key="3">
    <source>
        <dbReference type="ARBA" id="ARBA00023163"/>
    </source>
</evidence>
<comment type="caution">
    <text evidence="5">The sequence shown here is derived from an EMBL/GenBank/DDBJ whole genome shotgun (WGS) entry which is preliminary data.</text>
</comment>
<reference evidence="5 6" key="1">
    <citation type="submission" date="2019-03" db="EMBL/GenBank/DDBJ databases">
        <title>Genomic Encyclopedia of Type Strains, Phase IV (KMG-IV): sequencing the most valuable type-strain genomes for metagenomic binning, comparative biology and taxonomic classification.</title>
        <authorList>
            <person name="Goeker M."/>
        </authorList>
    </citation>
    <scope>NUCLEOTIDE SEQUENCE [LARGE SCALE GENOMIC DNA]</scope>
    <source>
        <strain evidence="5 6">DSM 654</strain>
    </source>
</reference>
<keyword evidence="2" id="KW-0238">DNA-binding</keyword>
<dbReference type="PANTHER" id="PTHR38445:SF7">
    <property type="entry name" value="GNTR-FAMILY TRANSCRIPTIONAL REGULATOR"/>
    <property type="match status" value="1"/>
</dbReference>
<sequence>MEAAHFVQINTGSPEPIYRQLIEQVRRRIAAGQLSAGDEIPSVRELAQALAVHPMTISKAYSMLEMEGLLERRRGLSMVVAAQHRRAQPPASRIELLRPALQKAADEARQLELPAAEVIALFTQLLTESQA</sequence>
<keyword evidence="6" id="KW-1185">Reference proteome</keyword>
<evidence type="ECO:0000313" key="5">
    <source>
        <dbReference type="EMBL" id="TCU90941.1"/>
    </source>
</evidence>
<dbReference type="GO" id="GO:0003700">
    <property type="term" value="F:DNA-binding transcription factor activity"/>
    <property type="evidence" value="ECO:0007669"/>
    <property type="project" value="InterPro"/>
</dbReference>
<feature type="domain" description="HTH gntR-type" evidence="4">
    <location>
        <begin position="15"/>
        <end position="83"/>
    </location>
</feature>
<dbReference type="GO" id="GO:0003677">
    <property type="term" value="F:DNA binding"/>
    <property type="evidence" value="ECO:0007669"/>
    <property type="project" value="UniProtKB-KW"/>
</dbReference>
<accession>A0A4R3UKA5</accession>
<dbReference type="EMBL" id="SMBU01000028">
    <property type="protein sequence ID" value="TCU90941.1"/>
    <property type="molecule type" value="Genomic_DNA"/>
</dbReference>